<evidence type="ECO:0000256" key="6">
    <source>
        <dbReference type="SAM" id="Phobius"/>
    </source>
</evidence>
<dbReference type="GO" id="GO:0005886">
    <property type="term" value="C:plasma membrane"/>
    <property type="evidence" value="ECO:0007669"/>
    <property type="project" value="TreeGrafter"/>
</dbReference>
<dbReference type="AlphaFoldDB" id="A0A0F0LFE5"/>
<dbReference type="EMBL" id="JYIX01000040">
    <property type="protein sequence ID" value="KJL31010.1"/>
    <property type="molecule type" value="Genomic_DNA"/>
</dbReference>
<dbReference type="RefSeq" id="WP_045273942.1">
    <property type="nucleotide sequence ID" value="NZ_JYIX01000040.1"/>
</dbReference>
<dbReference type="GO" id="GO:0015205">
    <property type="term" value="F:nucleobase transmembrane transporter activity"/>
    <property type="evidence" value="ECO:0007669"/>
    <property type="project" value="TreeGrafter"/>
</dbReference>
<evidence type="ECO:0000256" key="5">
    <source>
        <dbReference type="ARBA" id="ARBA00023136"/>
    </source>
</evidence>
<sequence>MSATPIDPALVDPGAERVAEYSRRGYADDVLPIRPQERTWRTTQFLTVWMGPIHNILSYFTVVGFFALGLSAWQVVAAIMTSAVIVSLGYVLNGQAAAKYGVPFAMQLREAFGHKGALLPTWIRGIIAGVVFFGLTTVSAAKAFDVVFTTIFPGFMDIGGGGDIFGLPIPTAISYLVTWVITVTLFLGGQKFLGRFSTWANPAVFVLVVIAVVLAVVNAGGFGDVFAFQAVHTAVTPLIFISCVSALVSNWAGPIVNTGDYTRNATSMRAPAIGFPIGVIGSYILFTLVTVSFMASLQVATRGEFDINSPGVFVQAINSIGNPFVVVLLILAMNVGAIAFCVFGNMLPAGLQLTAQLPKVFTVTRAAVLSAVLGTLMLPWVFLENTDVLFLFYSFIGSMFGPIAGIMLASYFIEGRKTLDLDGIYADYKGGQKGSLPAYNWRAVGLLIVSFVITMAGTVLKDVDVLVQIKNLAFFAGLFIGFVGYALLTLAARRRA</sequence>
<feature type="transmembrane region" description="Helical" evidence="6">
    <location>
        <begin position="439"/>
        <end position="460"/>
    </location>
</feature>
<dbReference type="InterPro" id="IPR045225">
    <property type="entry name" value="Uracil/uridine/allantoin_perm"/>
</dbReference>
<keyword evidence="8" id="KW-1185">Reference proteome</keyword>
<feature type="transmembrane region" description="Helical" evidence="6">
    <location>
        <begin position="122"/>
        <end position="144"/>
    </location>
</feature>
<dbReference type="InterPro" id="IPR001248">
    <property type="entry name" value="Pur-cyt_permease"/>
</dbReference>
<organism evidence="7 8">
    <name type="scientific">Microbacterium azadirachtae</name>
    <dbReference type="NCBI Taxonomy" id="582680"/>
    <lineage>
        <taxon>Bacteria</taxon>
        <taxon>Bacillati</taxon>
        <taxon>Actinomycetota</taxon>
        <taxon>Actinomycetes</taxon>
        <taxon>Micrococcales</taxon>
        <taxon>Microbacteriaceae</taxon>
        <taxon>Microbacterium</taxon>
    </lineage>
</organism>
<feature type="transmembrane region" description="Helical" evidence="6">
    <location>
        <begin position="273"/>
        <end position="300"/>
    </location>
</feature>
<evidence type="ECO:0000256" key="1">
    <source>
        <dbReference type="ARBA" id="ARBA00004141"/>
    </source>
</evidence>
<feature type="transmembrane region" description="Helical" evidence="6">
    <location>
        <begin position="363"/>
        <end position="382"/>
    </location>
</feature>
<evidence type="ECO:0000313" key="7">
    <source>
        <dbReference type="EMBL" id="KJL31010.1"/>
    </source>
</evidence>
<feature type="transmembrane region" description="Helical" evidence="6">
    <location>
        <begin position="45"/>
        <end position="66"/>
    </location>
</feature>
<comment type="caution">
    <text evidence="7">The sequence shown here is derived from an EMBL/GenBank/DDBJ whole genome shotgun (WGS) entry which is preliminary data.</text>
</comment>
<feature type="transmembrane region" description="Helical" evidence="6">
    <location>
        <begin position="72"/>
        <end position="92"/>
    </location>
</feature>
<evidence type="ECO:0000256" key="2">
    <source>
        <dbReference type="ARBA" id="ARBA00008974"/>
    </source>
</evidence>
<dbReference type="Proteomes" id="UP000033740">
    <property type="component" value="Unassembled WGS sequence"/>
</dbReference>
<dbReference type="Pfam" id="PF02133">
    <property type="entry name" value="Transp_cyt_pur"/>
    <property type="match status" value="1"/>
</dbReference>
<evidence type="ECO:0000256" key="4">
    <source>
        <dbReference type="ARBA" id="ARBA00022989"/>
    </source>
</evidence>
<feature type="transmembrane region" description="Helical" evidence="6">
    <location>
        <begin position="320"/>
        <end position="343"/>
    </location>
</feature>
<comment type="similarity">
    <text evidence="2">Belongs to the purine-cytosine permease (2.A.39) family.</text>
</comment>
<accession>A0A0F0LFE5</accession>
<keyword evidence="3 6" id="KW-0812">Transmembrane</keyword>
<dbReference type="PATRIC" id="fig|582680.6.peg.4045"/>
<evidence type="ECO:0000313" key="8">
    <source>
        <dbReference type="Proteomes" id="UP000033740"/>
    </source>
</evidence>
<dbReference type="PANTHER" id="PTHR30618">
    <property type="entry name" value="NCS1 FAMILY PURINE/PYRIMIDINE TRANSPORTER"/>
    <property type="match status" value="1"/>
</dbReference>
<comment type="subcellular location">
    <subcellularLocation>
        <location evidence="1">Membrane</location>
        <topology evidence="1">Multi-pass membrane protein</topology>
    </subcellularLocation>
</comment>
<feature type="transmembrane region" description="Helical" evidence="6">
    <location>
        <begin position="226"/>
        <end position="252"/>
    </location>
</feature>
<reference evidence="7 8" key="1">
    <citation type="submission" date="2015-02" db="EMBL/GenBank/DDBJ databases">
        <title>Draft genome sequences of ten Microbacterium spp. with emphasis on heavy metal contaminated environments.</title>
        <authorList>
            <person name="Corretto E."/>
        </authorList>
    </citation>
    <scope>NUCLEOTIDE SEQUENCE [LARGE SCALE GENOMIC DNA]</scope>
    <source>
        <strain evidence="7 8">ARN176</strain>
    </source>
</reference>
<keyword evidence="5 6" id="KW-0472">Membrane</keyword>
<dbReference type="STRING" id="582680.RS86_03956"/>
<dbReference type="PANTHER" id="PTHR30618:SF0">
    <property type="entry name" value="PURINE-URACIL PERMEASE NCS1"/>
    <property type="match status" value="1"/>
</dbReference>
<protein>
    <submittedName>
        <fullName evidence="7">Putative allantoin permease</fullName>
    </submittedName>
</protein>
<feature type="transmembrane region" description="Helical" evidence="6">
    <location>
        <begin position="388"/>
        <end position="413"/>
    </location>
</feature>
<feature type="transmembrane region" description="Helical" evidence="6">
    <location>
        <begin position="472"/>
        <end position="492"/>
    </location>
</feature>
<keyword evidence="4 6" id="KW-1133">Transmembrane helix</keyword>
<dbReference type="Gene3D" id="1.10.4160.10">
    <property type="entry name" value="Hydantoin permease"/>
    <property type="match status" value="1"/>
</dbReference>
<feature type="transmembrane region" description="Helical" evidence="6">
    <location>
        <begin position="164"/>
        <end position="187"/>
    </location>
</feature>
<evidence type="ECO:0000256" key="3">
    <source>
        <dbReference type="ARBA" id="ARBA00022692"/>
    </source>
</evidence>
<name>A0A0F0LFE5_9MICO</name>
<feature type="transmembrane region" description="Helical" evidence="6">
    <location>
        <begin position="199"/>
        <end position="220"/>
    </location>
</feature>
<proteinExistence type="inferred from homology"/>
<gene>
    <name evidence="7" type="primary">ybbW</name>
    <name evidence="7" type="ORF">RS86_03956</name>
</gene>